<proteinExistence type="predicted"/>
<dbReference type="GeneID" id="10493388"/>
<protein>
    <submittedName>
        <fullName evidence="2">Ppx/GppA phosphatase</fullName>
    </submittedName>
</protein>
<dbReference type="GO" id="GO:0006357">
    <property type="term" value="P:regulation of transcription by RNA polymerase II"/>
    <property type="evidence" value="ECO:0007669"/>
    <property type="project" value="TreeGrafter"/>
</dbReference>
<dbReference type="CDD" id="cd24052">
    <property type="entry name" value="ASKHA_NBD_HpPPX-GppA-like"/>
    <property type="match status" value="1"/>
</dbReference>
<dbReference type="Gene3D" id="3.30.420.150">
    <property type="entry name" value="Exopolyphosphatase. Domain 2"/>
    <property type="match status" value="1"/>
</dbReference>
<feature type="domain" description="Ppx/GppA phosphatase N-terminal" evidence="1">
    <location>
        <begin position="20"/>
        <end position="287"/>
    </location>
</feature>
<dbReference type="OrthoDB" id="10802at2157"/>
<dbReference type="RefSeq" id="WP_013737800.1">
    <property type="nucleotide sequence ID" value="NC_015435.1"/>
</dbReference>
<dbReference type="Pfam" id="PF02541">
    <property type="entry name" value="Ppx-GppA"/>
    <property type="match status" value="1"/>
</dbReference>
<dbReference type="SUPFAM" id="SSF53067">
    <property type="entry name" value="Actin-like ATPase domain"/>
    <property type="match status" value="2"/>
</dbReference>
<dbReference type="KEGG" id="mcn:Mcup_1197"/>
<accession>F4G3A4</accession>
<dbReference type="STRING" id="1006006.Mcup_1197"/>
<dbReference type="EMBL" id="CP002656">
    <property type="protein sequence ID" value="AEB95302.1"/>
    <property type="molecule type" value="Genomic_DNA"/>
</dbReference>
<evidence type="ECO:0000313" key="2">
    <source>
        <dbReference type="EMBL" id="AEB95302.1"/>
    </source>
</evidence>
<dbReference type="InterPro" id="IPR003695">
    <property type="entry name" value="Ppx_GppA_N"/>
</dbReference>
<dbReference type="PANTHER" id="PTHR30005">
    <property type="entry name" value="EXOPOLYPHOSPHATASE"/>
    <property type="match status" value="1"/>
</dbReference>
<dbReference type="HOGENOM" id="CLU_025908_4_2_2"/>
<dbReference type="PATRIC" id="fig|1006006.8.peg.1193"/>
<dbReference type="Gene3D" id="3.30.420.40">
    <property type="match status" value="1"/>
</dbReference>
<dbReference type="Proteomes" id="UP000007812">
    <property type="component" value="Chromosome"/>
</dbReference>
<dbReference type="InterPro" id="IPR043129">
    <property type="entry name" value="ATPase_NBD"/>
</dbReference>
<dbReference type="InterPro" id="IPR050273">
    <property type="entry name" value="GppA/Ppx_hydrolase"/>
</dbReference>
<keyword evidence="3" id="KW-1185">Reference proteome</keyword>
<evidence type="ECO:0000259" key="1">
    <source>
        <dbReference type="Pfam" id="PF02541"/>
    </source>
</evidence>
<reference evidence="2 3" key="1">
    <citation type="journal article" date="2011" name="J. Bacteriol.">
        <title>Complete genome sequence of Metallosphaera cuprina, a metal sulfide-oxidizing archaeon from a hot spring.</title>
        <authorList>
            <person name="Liu L.J."/>
            <person name="You X.Y."/>
            <person name="Zheng H."/>
            <person name="Wang S."/>
            <person name="Jiang C.Y."/>
            <person name="Liu S.J."/>
        </authorList>
    </citation>
    <scope>NUCLEOTIDE SEQUENCE [LARGE SCALE GENOMIC DNA]</scope>
    <source>
        <strain evidence="2 3">Ar-4</strain>
    </source>
</reference>
<sequence length="419" mass="46655">MEVSVIDLGYNSIRLSLFQRSSNGNFRSVGSMKDFTRLGDGVDEGGEIKEGRVNEAERVLSTFRKVLEKRGVSEVFPLGTSAFRLARNGEEVAKRLSKSLGWDVIIVSGEEEGRLSALASINSVPITDGVIFELGGGSLEVTYVSGREIGKIYNFPLGALRLIKIMKTEDRIRKEIRSYLYSLPSWLPPSLIGSGGNLRAIAKFLMKVNKVKFKHVHGYQVSSATIKSLARTLWSMRDEEISRLPGIGEQRSVTVKAAILVIEELINLYDVPYLTVSELGMREGKLMKGEELSVPKMRGKWLDSFSEFSGVQPPESIRFEVEKLTGSDLAADAGFLAHVFMESGWSDPFNACYQYVIQSLFPGFLQRELGYLALICKGATEKVKKKDLQRLGIEGRTDKINQLSRVMKKVVKSYPLGVY</sequence>
<evidence type="ECO:0000313" key="3">
    <source>
        <dbReference type="Proteomes" id="UP000007812"/>
    </source>
</evidence>
<organism evidence="2 3">
    <name type="scientific">Metallosphaera cuprina (strain Ar-4)</name>
    <dbReference type="NCBI Taxonomy" id="1006006"/>
    <lineage>
        <taxon>Archaea</taxon>
        <taxon>Thermoproteota</taxon>
        <taxon>Thermoprotei</taxon>
        <taxon>Sulfolobales</taxon>
        <taxon>Sulfolobaceae</taxon>
        <taxon>Metallosphaera</taxon>
    </lineage>
</organism>
<gene>
    <name evidence="2" type="ordered locus">Mcup_1197</name>
</gene>
<name>F4G3A4_METCR</name>
<dbReference type="AlphaFoldDB" id="F4G3A4"/>
<dbReference type="eggNOG" id="arCOG05138">
    <property type="taxonomic scope" value="Archaea"/>
</dbReference>
<dbReference type="PANTHER" id="PTHR30005:SF0">
    <property type="entry name" value="RETROGRADE REGULATION PROTEIN 2"/>
    <property type="match status" value="1"/>
</dbReference>